<comment type="similarity">
    <text evidence="10">In the C-terminal section; belongs to the DAO family.</text>
</comment>
<evidence type="ECO:0000313" key="14">
    <source>
        <dbReference type="Proteomes" id="UP000264605"/>
    </source>
</evidence>
<dbReference type="GeneID" id="99505924"/>
<dbReference type="EC" id="1.5.-.-" evidence="10"/>
<dbReference type="EC" id="2.1.1.61" evidence="10"/>
<dbReference type="GO" id="GO:0005737">
    <property type="term" value="C:cytoplasm"/>
    <property type="evidence" value="ECO:0007669"/>
    <property type="project" value="UniProtKB-SubCell"/>
</dbReference>
<dbReference type="Pfam" id="PF01266">
    <property type="entry name" value="DAO"/>
    <property type="match status" value="1"/>
</dbReference>
<evidence type="ECO:0000256" key="7">
    <source>
        <dbReference type="ARBA" id="ARBA00022827"/>
    </source>
</evidence>
<dbReference type="InterPro" id="IPR047785">
    <property type="entry name" value="tRNA_MNMC2"/>
</dbReference>
<comment type="function">
    <text evidence="10">Catalyzes the last two steps in the biosynthesis of 5-methylaminomethyl-2-thiouridine (mnm(5)s(2)U) at the wobble position (U34) in tRNA. Catalyzes the FAD-dependent demodification of cmnm(5)s(2)U34 to nm(5)s(2)U34, followed by the transfer of a methyl group from S-adenosyl-L-methionine to nm(5)s(2)U34, to form mnm(5)s(2)U34.</text>
</comment>
<evidence type="ECO:0000256" key="6">
    <source>
        <dbReference type="ARBA" id="ARBA00022694"/>
    </source>
</evidence>
<dbReference type="GO" id="GO:0050660">
    <property type="term" value="F:flavin adenine dinucleotide binding"/>
    <property type="evidence" value="ECO:0007669"/>
    <property type="project" value="UniProtKB-UniRule"/>
</dbReference>
<dbReference type="GO" id="GO:0002098">
    <property type="term" value="P:tRNA wobble uridine modification"/>
    <property type="evidence" value="ECO:0007669"/>
    <property type="project" value="TreeGrafter"/>
</dbReference>
<dbReference type="Gene3D" id="3.40.50.150">
    <property type="entry name" value="Vaccinia Virus protein VP39"/>
    <property type="match status" value="1"/>
</dbReference>
<dbReference type="EMBL" id="CP032090">
    <property type="protein sequence ID" value="AXV65688.1"/>
    <property type="molecule type" value="Genomic_DNA"/>
</dbReference>
<feature type="region of interest" description="FAD-dependent cmnm(5)s(2)U34 oxidoreductase" evidence="10">
    <location>
        <begin position="283"/>
        <end position="681"/>
    </location>
</feature>
<dbReference type="PANTHER" id="PTHR13847">
    <property type="entry name" value="SARCOSINE DEHYDROGENASE-RELATED"/>
    <property type="match status" value="1"/>
</dbReference>
<feature type="domain" description="MnmC-like methyltransferase" evidence="12">
    <location>
        <begin position="132"/>
        <end position="256"/>
    </location>
</feature>
<comment type="subcellular location">
    <subcellularLocation>
        <location evidence="10">Cytoplasm</location>
    </subcellularLocation>
</comment>
<reference evidence="13 14" key="1">
    <citation type="submission" date="2018-08" db="EMBL/GenBank/DDBJ databases">
        <title>Draft genome sequence of Pseudoalteromonas donghaensis HJ51.</title>
        <authorList>
            <person name="Oh J."/>
            <person name="Roh D."/>
        </authorList>
    </citation>
    <scope>NUCLEOTIDE SEQUENCE [LARGE SCALE GENOMIC DNA]</scope>
    <source>
        <strain evidence="13 14">HJ51</strain>
    </source>
</reference>
<evidence type="ECO:0000256" key="4">
    <source>
        <dbReference type="ARBA" id="ARBA00022679"/>
    </source>
</evidence>
<keyword evidence="6 10" id="KW-0819">tRNA processing</keyword>
<name>A0AAD0S060_9GAMM</name>
<feature type="region of interest" description="tRNA (mnm(5)s(2)U34)-methyltransferase" evidence="10">
    <location>
        <begin position="1"/>
        <end position="258"/>
    </location>
</feature>
<dbReference type="SUPFAM" id="SSF51905">
    <property type="entry name" value="FAD/NAD(P)-binding domain"/>
    <property type="match status" value="1"/>
</dbReference>
<dbReference type="Proteomes" id="UP000264605">
    <property type="component" value="Chromosome"/>
</dbReference>
<evidence type="ECO:0000256" key="2">
    <source>
        <dbReference type="ARBA" id="ARBA00022603"/>
    </source>
</evidence>
<comment type="similarity">
    <text evidence="10">In the N-terminal section; belongs to the methyltransferase superfamily. tRNA (mnm(5)s(2)U34)-methyltransferase family.</text>
</comment>
<keyword evidence="5 10" id="KW-0949">S-adenosyl-L-methionine</keyword>
<dbReference type="GO" id="GO:0032259">
    <property type="term" value="P:methylation"/>
    <property type="evidence" value="ECO:0007669"/>
    <property type="project" value="UniProtKB-KW"/>
</dbReference>
<keyword evidence="9 10" id="KW-0511">Multifunctional enzyme</keyword>
<dbReference type="Gene3D" id="3.30.9.10">
    <property type="entry name" value="D-Amino Acid Oxidase, subunit A, domain 2"/>
    <property type="match status" value="1"/>
</dbReference>
<keyword evidence="7 10" id="KW-0274">FAD</keyword>
<dbReference type="GO" id="GO:0016645">
    <property type="term" value="F:oxidoreductase activity, acting on the CH-NH group of donors"/>
    <property type="evidence" value="ECO:0007669"/>
    <property type="project" value="InterPro"/>
</dbReference>
<dbReference type="Gene3D" id="3.50.50.60">
    <property type="entry name" value="FAD/NAD(P)-binding domain"/>
    <property type="match status" value="1"/>
</dbReference>
<evidence type="ECO:0000256" key="1">
    <source>
        <dbReference type="ARBA" id="ARBA00022490"/>
    </source>
</evidence>
<sequence length="681" mass="76136">MIKNANIHFNHLGTPVADQFDDVYFSNDDGLAESHYVFYQQNNISQRLQNHDRAHFVIAETGFGTGLNFLNTWQQFAAHLDRQHDKQEVQNQHDLSVNKSDNSSVSRLHFISFEKFPIKRDDLAHALKAWPSLHTFSAQLIAQYPINLAGCHRLEFADGRVVLDLYFGDVQDSIDAMSYPCEGVVDAWYLDGFAPSKNPDMWQQSVFNKMRAISREHATLATFTAAGFVRRGLIEAGFAMAKAKGYGKKREMLIGTLTTPTEQQSGPSYFSHHASTLNNVAVIGGGIASSSVMYSLAKRGITTTLFCQDDALAMGASHNVQGAVYPHLQAKNSPHSEMFAHSFLYAKRLYQQLLDDGFDYPHQWCGVLQHAVKQGLADKHQNLADKALWPTELMRNVSATEGDDIAGVNTGYSGVFFEQGGWVNPPALVTALFNKAYSLNPIKTHFNCHIEQLEKTESGWVLHTKTQQFGPFSDVIICAGEHSDQFKQTQALPAVGVRGQVSHVEASEQSKQLKTVLCHKGYFTPEFQEHHCMGATFEKNSKSREVKEQDNQTNREQLLSFYKDSDFATSLGEITAAKAAVRCSFIDHLPMAGEWAEQDDYVNAFANLRLGKRYQYQPLAKPQQGLHVLTGFGARGLCSAPLCAEHLVACLNNEPRPFSERVSQAIHPARFIIRDLIRNKI</sequence>
<evidence type="ECO:0000256" key="10">
    <source>
        <dbReference type="HAMAP-Rule" id="MF_01102"/>
    </source>
</evidence>
<comment type="catalytic activity">
    <reaction evidence="10">
        <text>5-aminomethyl-2-thiouridine(34) in tRNA + S-adenosyl-L-methionine = 5-methylaminomethyl-2-thiouridine(34) in tRNA + S-adenosyl-L-homocysteine + H(+)</text>
        <dbReference type="Rhea" id="RHEA:19569"/>
        <dbReference type="Rhea" id="RHEA-COMP:10195"/>
        <dbReference type="Rhea" id="RHEA-COMP:10197"/>
        <dbReference type="ChEBI" id="CHEBI:15378"/>
        <dbReference type="ChEBI" id="CHEBI:57856"/>
        <dbReference type="ChEBI" id="CHEBI:59789"/>
        <dbReference type="ChEBI" id="CHEBI:74454"/>
        <dbReference type="ChEBI" id="CHEBI:74455"/>
        <dbReference type="EC" id="2.1.1.61"/>
    </reaction>
</comment>
<proteinExistence type="inferred from homology"/>
<feature type="domain" description="FAD dependent oxidoreductase" evidence="11">
    <location>
        <begin position="280"/>
        <end position="648"/>
    </location>
</feature>
<dbReference type="Pfam" id="PF05430">
    <property type="entry name" value="Methyltransf_30"/>
    <property type="match status" value="1"/>
</dbReference>
<keyword evidence="4 10" id="KW-0808">Transferase</keyword>
<keyword evidence="1 10" id="KW-0963">Cytoplasm</keyword>
<evidence type="ECO:0000256" key="9">
    <source>
        <dbReference type="ARBA" id="ARBA00023268"/>
    </source>
</evidence>
<dbReference type="HAMAP" id="MF_01102">
    <property type="entry name" value="MnmC"/>
    <property type="match status" value="1"/>
</dbReference>
<keyword evidence="8 10" id="KW-0560">Oxidoreductase</keyword>
<evidence type="ECO:0000256" key="5">
    <source>
        <dbReference type="ARBA" id="ARBA00022691"/>
    </source>
</evidence>
<dbReference type="NCBIfam" id="NF002481">
    <property type="entry name" value="PRK01747.1-2"/>
    <property type="match status" value="1"/>
</dbReference>
<dbReference type="RefSeq" id="WP_118844435.1">
    <property type="nucleotide sequence ID" value="NZ_CP032090.1"/>
</dbReference>
<dbReference type="NCBIfam" id="TIGR03197">
    <property type="entry name" value="MnmC_Cterm"/>
    <property type="match status" value="1"/>
</dbReference>
<dbReference type="NCBIfam" id="NF033855">
    <property type="entry name" value="tRNA_MNMC2"/>
    <property type="match status" value="1"/>
</dbReference>
<dbReference type="InterPro" id="IPR036188">
    <property type="entry name" value="FAD/NAD-bd_sf"/>
</dbReference>
<gene>
    <name evidence="10 13" type="primary">mnmC</name>
    <name evidence="13" type="ORF">D0907_10655</name>
</gene>
<evidence type="ECO:0000259" key="12">
    <source>
        <dbReference type="Pfam" id="PF05430"/>
    </source>
</evidence>
<keyword evidence="2 10" id="KW-0489">Methyltransferase</keyword>
<dbReference type="AlphaFoldDB" id="A0AAD0S060"/>
<dbReference type="PANTHER" id="PTHR13847:SF283">
    <property type="entry name" value="TRNA 5-METHYLAMINOMETHYL-2-THIOURIDINE BIOSYNTHESIS BIFUNCTIONAL PROTEIN MNMC"/>
    <property type="match status" value="1"/>
</dbReference>
<evidence type="ECO:0000256" key="8">
    <source>
        <dbReference type="ARBA" id="ARBA00023002"/>
    </source>
</evidence>
<dbReference type="InterPro" id="IPR029063">
    <property type="entry name" value="SAM-dependent_MTases_sf"/>
</dbReference>
<comment type="cofactor">
    <cofactor evidence="10">
        <name>FAD</name>
        <dbReference type="ChEBI" id="CHEBI:57692"/>
    </cofactor>
</comment>
<accession>A0AAD0S060</accession>
<dbReference type="InterPro" id="IPR006076">
    <property type="entry name" value="FAD-dep_OxRdtase"/>
</dbReference>
<dbReference type="GO" id="GO:0004808">
    <property type="term" value="F:tRNA (5-methylaminomethyl-2-thiouridylate)(34)-methyltransferase activity"/>
    <property type="evidence" value="ECO:0007669"/>
    <property type="project" value="UniProtKB-EC"/>
</dbReference>
<dbReference type="InterPro" id="IPR017610">
    <property type="entry name" value="tRNA_S-uridine_synth_MnmC_C"/>
</dbReference>
<dbReference type="InterPro" id="IPR023032">
    <property type="entry name" value="tRNA_MAMT_biosynth_bifunc_MnmC"/>
</dbReference>
<dbReference type="InterPro" id="IPR008471">
    <property type="entry name" value="MnmC-like_methylTransf"/>
</dbReference>
<evidence type="ECO:0000313" key="13">
    <source>
        <dbReference type="EMBL" id="AXV65688.1"/>
    </source>
</evidence>
<organism evidence="13 14">
    <name type="scientific">Pseudoalteromonas lipolytica</name>
    <dbReference type="NCBI Taxonomy" id="570156"/>
    <lineage>
        <taxon>Bacteria</taxon>
        <taxon>Pseudomonadati</taxon>
        <taxon>Pseudomonadota</taxon>
        <taxon>Gammaproteobacteria</taxon>
        <taxon>Alteromonadales</taxon>
        <taxon>Pseudoalteromonadaceae</taxon>
        <taxon>Pseudoalteromonas</taxon>
    </lineage>
</organism>
<evidence type="ECO:0000259" key="11">
    <source>
        <dbReference type="Pfam" id="PF01266"/>
    </source>
</evidence>
<dbReference type="KEGG" id="pdj:D0907_10655"/>
<keyword evidence="3 10" id="KW-0285">Flavoprotein</keyword>
<evidence type="ECO:0000256" key="3">
    <source>
        <dbReference type="ARBA" id="ARBA00022630"/>
    </source>
</evidence>
<protein>
    <recommendedName>
        <fullName evidence="10">tRNA 5-methylaminomethyl-2-thiouridine biosynthesis bifunctional protein MnmC</fullName>
        <shortName evidence="10">tRNA mnm(5)s(2)U biosynthesis bifunctional protein</shortName>
    </recommendedName>
    <domain>
        <recommendedName>
            <fullName evidence="10">tRNA (mnm(5)s(2)U34)-methyltransferase</fullName>
            <ecNumber evidence="10">2.1.1.61</ecNumber>
        </recommendedName>
    </domain>
    <domain>
        <recommendedName>
            <fullName evidence="10">FAD-dependent cmnm(5)s(2)U34 oxidoreductase</fullName>
            <ecNumber evidence="10">1.5.-.-</ecNumber>
        </recommendedName>
    </domain>
</protein>